<reference evidence="1 2" key="1">
    <citation type="journal article" date="2022" name="G3 (Bethesda)">
        <title>Enemy or ally: a genomic approach to elucidate the lifestyle of Phyllosticta citrichinaensis.</title>
        <authorList>
            <person name="Buijs V.A."/>
            <person name="Groenewald J.Z."/>
            <person name="Haridas S."/>
            <person name="LaButti K.M."/>
            <person name="Lipzen A."/>
            <person name="Martin F.M."/>
            <person name="Barry K."/>
            <person name="Grigoriev I.V."/>
            <person name="Crous P.W."/>
            <person name="Seidl M.F."/>
        </authorList>
    </citation>
    <scope>NUCLEOTIDE SEQUENCE [LARGE SCALE GENOMIC DNA]</scope>
    <source>
        <strain evidence="1 2">CBS 129764</strain>
    </source>
</reference>
<protein>
    <submittedName>
        <fullName evidence="1">Uncharacterized protein</fullName>
    </submittedName>
</protein>
<accession>A0ABR1XM68</accession>
<keyword evidence="2" id="KW-1185">Reference proteome</keyword>
<gene>
    <name evidence="1" type="ORF">IWX90DRAFT_515079</name>
</gene>
<dbReference type="Gene3D" id="3.40.50.2000">
    <property type="entry name" value="Glycogen Phosphorylase B"/>
    <property type="match status" value="1"/>
</dbReference>
<comment type="caution">
    <text evidence="1">The sequence shown here is derived from an EMBL/GenBank/DDBJ whole genome shotgun (WGS) entry which is preliminary data.</text>
</comment>
<evidence type="ECO:0000313" key="2">
    <source>
        <dbReference type="Proteomes" id="UP001456524"/>
    </source>
</evidence>
<name>A0ABR1XM68_9PEZI</name>
<dbReference type="Proteomes" id="UP001456524">
    <property type="component" value="Unassembled WGS sequence"/>
</dbReference>
<organism evidence="1 2">
    <name type="scientific">Phyllosticta citrichinensis</name>
    <dbReference type="NCBI Taxonomy" id="1130410"/>
    <lineage>
        <taxon>Eukaryota</taxon>
        <taxon>Fungi</taxon>
        <taxon>Dikarya</taxon>
        <taxon>Ascomycota</taxon>
        <taxon>Pezizomycotina</taxon>
        <taxon>Dothideomycetes</taxon>
        <taxon>Dothideomycetes incertae sedis</taxon>
        <taxon>Botryosphaeriales</taxon>
        <taxon>Phyllostictaceae</taxon>
        <taxon>Phyllosticta</taxon>
    </lineage>
</organism>
<sequence>METPDLHFDLGSVKGIVEFAPNAYVWLACLFAPNGKGLVKVVTLASLGGLTPEQKYAADNFNSEKHGSHSAELFRSDHLKFHHPGVSDAAPDPTLRSLLDGGKTSYMVEGQYLVPCQIHSTTALFSQRHNAVTFDVKLQDPSGGLVGGLSSLAKTTAFQWYGWPGLRAPDEEIGGLKARLKKEYNAHPTLLHDAANSAPRRCGRWLLQQISGLELFEGKGMLHHVHGYGEYLDHLSMDKGMLHHVHGYGEYLDHMSMAYARNTIRAGSVPTNDSFSVKVLRLGNFGVHSTLSARACCTMCTAMADILTT</sequence>
<dbReference type="EMBL" id="JBBWUH010000007">
    <property type="protein sequence ID" value="KAK8161299.1"/>
    <property type="molecule type" value="Genomic_DNA"/>
</dbReference>
<proteinExistence type="predicted"/>
<evidence type="ECO:0000313" key="1">
    <source>
        <dbReference type="EMBL" id="KAK8161299.1"/>
    </source>
</evidence>